<evidence type="ECO:0000256" key="6">
    <source>
        <dbReference type="SAM" id="Phobius"/>
    </source>
</evidence>
<evidence type="ECO:0000313" key="9">
    <source>
        <dbReference type="Proteomes" id="UP001183202"/>
    </source>
</evidence>
<reference evidence="9" key="1">
    <citation type="submission" date="2023-07" db="EMBL/GenBank/DDBJ databases">
        <title>30 novel species of actinomycetes from the DSMZ collection.</title>
        <authorList>
            <person name="Nouioui I."/>
        </authorList>
    </citation>
    <scope>NUCLEOTIDE SEQUENCE [LARGE SCALE GENOMIC DNA]</scope>
    <source>
        <strain evidence="9">DSM 45834</strain>
    </source>
</reference>
<accession>A0ABU2NDS1</accession>
<comment type="similarity">
    <text evidence="2">Belongs to the GtrA family.</text>
</comment>
<dbReference type="Proteomes" id="UP001183202">
    <property type="component" value="Unassembled WGS sequence"/>
</dbReference>
<dbReference type="InterPro" id="IPR051401">
    <property type="entry name" value="GtrA_CellWall_Glycosyl"/>
</dbReference>
<keyword evidence="9" id="KW-1185">Reference proteome</keyword>
<sequence>MTTLMMTMTITQPVFPRLSRPDARVVRQLARYGVVGVLGTAVSALLYLVFRTWWDAVPANLAALVLSTVASTEANRRFTFPGMAADRRREYVQNAGTVAFYAVYSSTVLLVLGAVVTDPTALQESSAVAMASVLGGVVRFVVLRNWVFGSRAAVPGSST</sequence>
<gene>
    <name evidence="8" type="ORF">RM445_21405</name>
</gene>
<comment type="caution">
    <text evidence="8">The sequence shown here is derived from an EMBL/GenBank/DDBJ whole genome shotgun (WGS) entry which is preliminary data.</text>
</comment>
<feature type="transmembrane region" description="Helical" evidence="6">
    <location>
        <begin position="29"/>
        <end position="50"/>
    </location>
</feature>
<evidence type="ECO:0000256" key="5">
    <source>
        <dbReference type="ARBA" id="ARBA00023136"/>
    </source>
</evidence>
<keyword evidence="4 6" id="KW-1133">Transmembrane helix</keyword>
<feature type="transmembrane region" description="Helical" evidence="6">
    <location>
        <begin position="56"/>
        <end position="74"/>
    </location>
</feature>
<feature type="transmembrane region" description="Helical" evidence="6">
    <location>
        <begin position="95"/>
        <end position="116"/>
    </location>
</feature>
<dbReference type="Pfam" id="PF04138">
    <property type="entry name" value="GtrA_DPMS_TM"/>
    <property type="match status" value="1"/>
</dbReference>
<protein>
    <submittedName>
        <fullName evidence="8">GtrA family protein</fullName>
    </submittedName>
</protein>
<evidence type="ECO:0000256" key="2">
    <source>
        <dbReference type="ARBA" id="ARBA00009399"/>
    </source>
</evidence>
<dbReference type="RefSeq" id="WP_311558596.1">
    <property type="nucleotide sequence ID" value="NZ_JAVREJ010000016.1"/>
</dbReference>
<evidence type="ECO:0000313" key="8">
    <source>
        <dbReference type="EMBL" id="MDT0352091.1"/>
    </source>
</evidence>
<dbReference type="InterPro" id="IPR007267">
    <property type="entry name" value="GtrA_DPMS_TM"/>
</dbReference>
<comment type="subcellular location">
    <subcellularLocation>
        <location evidence="1">Membrane</location>
        <topology evidence="1">Multi-pass membrane protein</topology>
    </subcellularLocation>
</comment>
<evidence type="ECO:0000256" key="4">
    <source>
        <dbReference type="ARBA" id="ARBA00022989"/>
    </source>
</evidence>
<evidence type="ECO:0000256" key="3">
    <source>
        <dbReference type="ARBA" id="ARBA00022692"/>
    </source>
</evidence>
<feature type="transmembrane region" description="Helical" evidence="6">
    <location>
        <begin position="128"/>
        <end position="147"/>
    </location>
</feature>
<dbReference type="PANTHER" id="PTHR38459:SF1">
    <property type="entry name" value="PROPHAGE BACTOPRENOL-LINKED GLUCOSE TRANSLOCASE HOMOLOG"/>
    <property type="match status" value="1"/>
</dbReference>
<organism evidence="8 9">
    <name type="scientific">Pseudonocardia charpentierae</name>
    <dbReference type="NCBI Taxonomy" id="3075545"/>
    <lineage>
        <taxon>Bacteria</taxon>
        <taxon>Bacillati</taxon>
        <taxon>Actinomycetota</taxon>
        <taxon>Actinomycetes</taxon>
        <taxon>Pseudonocardiales</taxon>
        <taxon>Pseudonocardiaceae</taxon>
        <taxon>Pseudonocardia</taxon>
    </lineage>
</organism>
<keyword evidence="5 6" id="KW-0472">Membrane</keyword>
<keyword evidence="3 6" id="KW-0812">Transmembrane</keyword>
<dbReference type="PANTHER" id="PTHR38459">
    <property type="entry name" value="PROPHAGE BACTOPRENOL-LINKED GLUCOSE TRANSLOCASE HOMOLOG"/>
    <property type="match status" value="1"/>
</dbReference>
<evidence type="ECO:0000259" key="7">
    <source>
        <dbReference type="Pfam" id="PF04138"/>
    </source>
</evidence>
<proteinExistence type="inferred from homology"/>
<name>A0ABU2NDS1_9PSEU</name>
<dbReference type="EMBL" id="JAVREJ010000016">
    <property type="protein sequence ID" value="MDT0352091.1"/>
    <property type="molecule type" value="Genomic_DNA"/>
</dbReference>
<evidence type="ECO:0000256" key="1">
    <source>
        <dbReference type="ARBA" id="ARBA00004141"/>
    </source>
</evidence>
<feature type="domain" description="GtrA/DPMS transmembrane" evidence="7">
    <location>
        <begin position="31"/>
        <end position="148"/>
    </location>
</feature>